<dbReference type="EMBL" id="ML736468">
    <property type="protein sequence ID" value="KAE8371152.1"/>
    <property type="molecule type" value="Genomic_DNA"/>
</dbReference>
<keyword evidence="1" id="KW-0472">Membrane</keyword>
<protein>
    <submittedName>
        <fullName evidence="2">Uncharacterized protein</fullName>
    </submittedName>
</protein>
<accession>A0A5N7AMP8</accession>
<dbReference type="AlphaFoldDB" id="A0A5N7AMP8"/>
<reference evidence="2 3" key="1">
    <citation type="submission" date="2019-04" db="EMBL/GenBank/DDBJ databases">
        <title>Friends and foes A comparative genomics studyof 23 Aspergillus species from section Flavi.</title>
        <authorList>
            <consortium name="DOE Joint Genome Institute"/>
            <person name="Kjaerbolling I."/>
            <person name="Vesth T."/>
            <person name="Frisvad J.C."/>
            <person name="Nybo J.L."/>
            <person name="Theobald S."/>
            <person name="Kildgaard S."/>
            <person name="Isbrandt T."/>
            <person name="Kuo A."/>
            <person name="Sato A."/>
            <person name="Lyhne E.K."/>
            <person name="Kogle M.E."/>
            <person name="Wiebenga A."/>
            <person name="Kun R.S."/>
            <person name="Lubbers R.J."/>
            <person name="Makela M.R."/>
            <person name="Barry K."/>
            <person name="Chovatia M."/>
            <person name="Clum A."/>
            <person name="Daum C."/>
            <person name="Haridas S."/>
            <person name="He G."/>
            <person name="LaButti K."/>
            <person name="Lipzen A."/>
            <person name="Mondo S."/>
            <person name="Riley R."/>
            <person name="Salamov A."/>
            <person name="Simmons B.A."/>
            <person name="Magnuson J.K."/>
            <person name="Henrissat B."/>
            <person name="Mortensen U.H."/>
            <person name="Larsen T.O."/>
            <person name="Devries R.P."/>
            <person name="Grigoriev I.V."/>
            <person name="Machida M."/>
            <person name="Baker S.E."/>
            <person name="Andersen M.R."/>
        </authorList>
    </citation>
    <scope>NUCLEOTIDE SEQUENCE [LARGE SCALE GENOMIC DNA]</scope>
    <source>
        <strain evidence="2 3">IBT 29228</strain>
    </source>
</reference>
<proteinExistence type="predicted"/>
<organism evidence="2 3">
    <name type="scientific">Aspergillus bertholletiae</name>
    <dbReference type="NCBI Taxonomy" id="1226010"/>
    <lineage>
        <taxon>Eukaryota</taxon>
        <taxon>Fungi</taxon>
        <taxon>Dikarya</taxon>
        <taxon>Ascomycota</taxon>
        <taxon>Pezizomycotina</taxon>
        <taxon>Eurotiomycetes</taxon>
        <taxon>Eurotiomycetidae</taxon>
        <taxon>Eurotiales</taxon>
        <taxon>Aspergillaceae</taxon>
        <taxon>Aspergillus</taxon>
        <taxon>Aspergillus subgen. Circumdati</taxon>
    </lineage>
</organism>
<feature type="transmembrane region" description="Helical" evidence="1">
    <location>
        <begin position="24"/>
        <end position="42"/>
    </location>
</feature>
<dbReference type="Proteomes" id="UP000326198">
    <property type="component" value="Unassembled WGS sequence"/>
</dbReference>
<gene>
    <name evidence="2" type="ORF">BDV26DRAFT_276677</name>
</gene>
<name>A0A5N7AMP8_9EURO</name>
<keyword evidence="1" id="KW-0812">Transmembrane</keyword>
<evidence type="ECO:0000313" key="2">
    <source>
        <dbReference type="EMBL" id="KAE8371152.1"/>
    </source>
</evidence>
<evidence type="ECO:0000313" key="3">
    <source>
        <dbReference type="Proteomes" id="UP000326198"/>
    </source>
</evidence>
<keyword evidence="1" id="KW-1133">Transmembrane helix</keyword>
<evidence type="ECO:0000256" key="1">
    <source>
        <dbReference type="SAM" id="Phobius"/>
    </source>
</evidence>
<keyword evidence="3" id="KW-1185">Reference proteome</keyword>
<sequence>MTTVAIPFSDGSQVRSNRGARQSLVLFLVWVFVFLFFCFWLLCEVVLYPVLKLEAVCTINNCVQGESVSAET</sequence>